<feature type="binding site" description="in other chain" evidence="8">
    <location>
        <begin position="19"/>
        <end position="21"/>
    </location>
    <ligand>
        <name>FMN</name>
        <dbReference type="ChEBI" id="CHEBI:58210"/>
        <note>ligand shared between dimeric partners</note>
    </ligand>
</feature>
<dbReference type="PANTHER" id="PTHR43821:SF1">
    <property type="entry name" value="NAD(P)H NITROREDUCTASE YDJA-RELATED"/>
    <property type="match status" value="1"/>
</dbReference>
<evidence type="ECO:0000313" key="10">
    <source>
        <dbReference type="EMBL" id="AZN71823.1"/>
    </source>
</evidence>
<dbReference type="InterPro" id="IPR026021">
    <property type="entry name" value="YdjA-like"/>
</dbReference>
<comment type="cofactor">
    <cofactor evidence="8">
        <name>FMN</name>
        <dbReference type="ChEBI" id="CHEBI:58210"/>
    </cofactor>
    <text evidence="8">Binds 1 FMN per subunit.</text>
</comment>
<keyword evidence="11" id="KW-1185">Reference proteome</keyword>
<evidence type="ECO:0000256" key="6">
    <source>
        <dbReference type="ARBA" id="ARBA00023027"/>
    </source>
</evidence>
<feature type="binding site" evidence="8">
    <location>
        <position position="46"/>
    </location>
    <ligand>
        <name>FMN</name>
        <dbReference type="ChEBI" id="CHEBI:58210"/>
        <note>ligand shared between dimeric partners</note>
    </ligand>
</feature>
<name>A0A3S9B4I0_9HYPH</name>
<comment type="similarity">
    <text evidence="1 7">Belongs to the nitroreductase family.</text>
</comment>
<dbReference type="EMBL" id="CP032509">
    <property type="protein sequence ID" value="AZN71823.1"/>
    <property type="molecule type" value="Genomic_DNA"/>
</dbReference>
<feature type="domain" description="Nitroreductase" evidence="9">
    <location>
        <begin position="18"/>
        <end position="174"/>
    </location>
</feature>
<dbReference type="OrthoDB" id="9804207at2"/>
<sequence length="196" mass="21796">MQEHALNARPDLKSYLNTRRSVPALQMSEPGPDRSQINEMLRLATRVPDHGKLAPWRFVVIAGESRTRIGVELARIATERRGDLSEKEVEIERERLARAPVVIAVISTAGEHPKIPLWEQQLSAGAVCLNLFMAANALGFAANWLTEWYAYDAATRPLFGLKDGEQIAGFLHIGSSEMTPPDRPRPDVDALTTFLD</sequence>
<accession>A0A3S9B4I0</accession>
<dbReference type="RefSeq" id="WP_126010142.1">
    <property type="nucleotide sequence ID" value="NZ_CP032509.1"/>
</dbReference>
<dbReference type="Gene3D" id="3.40.109.10">
    <property type="entry name" value="NADH Oxidase"/>
    <property type="match status" value="1"/>
</dbReference>
<evidence type="ECO:0000256" key="8">
    <source>
        <dbReference type="PIRSR" id="PIRSR000232-1"/>
    </source>
</evidence>
<keyword evidence="2 7" id="KW-0285">Flavoprotein</keyword>
<evidence type="ECO:0000256" key="2">
    <source>
        <dbReference type="ARBA" id="ARBA00022630"/>
    </source>
</evidence>
<keyword evidence="3 7" id="KW-0288">FMN</keyword>
<dbReference type="EC" id="1.-.-.-" evidence="7"/>
<evidence type="ECO:0000256" key="4">
    <source>
        <dbReference type="ARBA" id="ARBA00022857"/>
    </source>
</evidence>
<keyword evidence="4 7" id="KW-0521">NADP</keyword>
<dbReference type="InterPro" id="IPR000415">
    <property type="entry name" value="Nitroreductase-like"/>
</dbReference>
<evidence type="ECO:0000256" key="7">
    <source>
        <dbReference type="PIRNR" id="PIRNR000232"/>
    </source>
</evidence>
<evidence type="ECO:0000256" key="1">
    <source>
        <dbReference type="ARBA" id="ARBA00007118"/>
    </source>
</evidence>
<evidence type="ECO:0000313" key="11">
    <source>
        <dbReference type="Proteomes" id="UP000268192"/>
    </source>
</evidence>
<dbReference type="Pfam" id="PF00881">
    <property type="entry name" value="Nitroreductase"/>
    <property type="match status" value="1"/>
</dbReference>
<protein>
    <recommendedName>
        <fullName evidence="7">Putative NAD(P)H nitroreductase</fullName>
        <ecNumber evidence="7">1.-.-.-</ecNumber>
    </recommendedName>
</protein>
<evidence type="ECO:0000256" key="3">
    <source>
        <dbReference type="ARBA" id="ARBA00022643"/>
    </source>
</evidence>
<gene>
    <name evidence="10" type="ORF">D5400_11540</name>
</gene>
<dbReference type="AlphaFoldDB" id="A0A3S9B4I0"/>
<dbReference type="PIRSF" id="PIRSF000232">
    <property type="entry name" value="YdjA"/>
    <property type="match status" value="1"/>
</dbReference>
<organism evidence="10 11">
    <name type="scientific">Georhizobium profundi</name>
    <dbReference type="NCBI Taxonomy" id="2341112"/>
    <lineage>
        <taxon>Bacteria</taxon>
        <taxon>Pseudomonadati</taxon>
        <taxon>Pseudomonadota</taxon>
        <taxon>Alphaproteobacteria</taxon>
        <taxon>Hyphomicrobiales</taxon>
        <taxon>Rhizobiaceae</taxon>
        <taxon>Georhizobium</taxon>
    </lineage>
</organism>
<evidence type="ECO:0000259" key="9">
    <source>
        <dbReference type="Pfam" id="PF00881"/>
    </source>
</evidence>
<dbReference type="GO" id="GO:0016491">
    <property type="term" value="F:oxidoreductase activity"/>
    <property type="evidence" value="ECO:0007669"/>
    <property type="project" value="UniProtKB-UniRule"/>
</dbReference>
<dbReference type="CDD" id="cd02135">
    <property type="entry name" value="YdjA-like"/>
    <property type="match status" value="1"/>
</dbReference>
<dbReference type="InterPro" id="IPR052530">
    <property type="entry name" value="NAD(P)H_nitroreductase"/>
</dbReference>
<dbReference type="KEGG" id="abaw:D5400_11540"/>
<evidence type="ECO:0000256" key="5">
    <source>
        <dbReference type="ARBA" id="ARBA00023002"/>
    </source>
</evidence>
<dbReference type="Proteomes" id="UP000268192">
    <property type="component" value="Chromosome"/>
</dbReference>
<feature type="binding site" description="in other chain" evidence="8">
    <location>
        <begin position="144"/>
        <end position="146"/>
    </location>
    <ligand>
        <name>FMN</name>
        <dbReference type="ChEBI" id="CHEBI:58210"/>
        <note>ligand shared between dimeric partners</note>
    </ligand>
</feature>
<reference evidence="10 11" key="1">
    <citation type="submission" date="2018-09" db="EMBL/GenBank/DDBJ databases">
        <title>Marinorhizobium profundi gen. nov., sp. nov., isolated from a deep-sea sediment sample from the New Britain Trench and proposal of Marinorhizobiaceae fam. nov. in the order Rhizobiales of the class Alphaproteobacteria.</title>
        <authorList>
            <person name="Cao J."/>
        </authorList>
    </citation>
    <scope>NUCLEOTIDE SEQUENCE [LARGE SCALE GENOMIC DNA]</scope>
    <source>
        <strain evidence="10 11">WS11</strain>
    </source>
</reference>
<dbReference type="InterPro" id="IPR029479">
    <property type="entry name" value="Nitroreductase"/>
</dbReference>
<feature type="binding site" evidence="8">
    <location>
        <position position="50"/>
    </location>
    <ligand>
        <name>FMN</name>
        <dbReference type="ChEBI" id="CHEBI:58210"/>
        <note>ligand shared between dimeric partners</note>
    </ligand>
</feature>
<dbReference type="PANTHER" id="PTHR43821">
    <property type="entry name" value="NAD(P)H NITROREDUCTASE YDJA-RELATED"/>
    <property type="match status" value="1"/>
</dbReference>
<dbReference type="SUPFAM" id="SSF55469">
    <property type="entry name" value="FMN-dependent nitroreductase-like"/>
    <property type="match status" value="1"/>
</dbReference>
<proteinExistence type="inferred from homology"/>
<keyword evidence="6 7" id="KW-0520">NAD</keyword>
<keyword evidence="5 7" id="KW-0560">Oxidoreductase</keyword>